<dbReference type="InterPro" id="IPR003782">
    <property type="entry name" value="SCO1/SenC"/>
</dbReference>
<dbReference type="Gene3D" id="3.40.30.10">
    <property type="entry name" value="Glutaredoxin"/>
    <property type="match status" value="1"/>
</dbReference>
<gene>
    <name evidence="12" type="ORF">GON04_20170</name>
</gene>
<dbReference type="InterPro" id="IPR036909">
    <property type="entry name" value="Cyt_c-like_dom_sf"/>
</dbReference>
<evidence type="ECO:0000256" key="3">
    <source>
        <dbReference type="ARBA" id="ARBA00022723"/>
    </source>
</evidence>
<dbReference type="AlphaFoldDB" id="A0A6N8IYW9"/>
<keyword evidence="4 8" id="KW-0408">Iron</keyword>
<keyword evidence="3 6" id="KW-0479">Metal-binding</keyword>
<dbReference type="Proteomes" id="UP000469385">
    <property type="component" value="Unassembled WGS sequence"/>
</dbReference>
<keyword evidence="5 6" id="KW-0186">Copper</keyword>
<name>A0A6N8IYW9_9BURK</name>
<dbReference type="InterPro" id="IPR013766">
    <property type="entry name" value="Thioredoxin_domain"/>
</dbReference>
<dbReference type="Gene3D" id="1.10.760.10">
    <property type="entry name" value="Cytochrome c-like domain"/>
    <property type="match status" value="1"/>
</dbReference>
<feature type="disulfide bond" description="Redox-active" evidence="7">
    <location>
        <begin position="74"/>
        <end position="78"/>
    </location>
</feature>
<reference evidence="12 13" key="1">
    <citation type="submission" date="2019-12" db="EMBL/GenBank/DDBJ databases">
        <authorList>
            <person name="Huq M.A."/>
        </authorList>
    </citation>
    <scope>NUCLEOTIDE SEQUENCE [LARGE SCALE GENOMIC DNA]</scope>
    <source>
        <strain evidence="12 13">MAH-25</strain>
    </source>
</reference>
<evidence type="ECO:0000259" key="10">
    <source>
        <dbReference type="PROSITE" id="PS51007"/>
    </source>
</evidence>
<proteinExistence type="inferred from homology"/>
<evidence type="ECO:0000256" key="6">
    <source>
        <dbReference type="PIRSR" id="PIRSR603782-1"/>
    </source>
</evidence>
<dbReference type="InterPro" id="IPR036249">
    <property type="entry name" value="Thioredoxin-like_sf"/>
</dbReference>
<dbReference type="PANTHER" id="PTHR12151">
    <property type="entry name" value="ELECTRON TRANSPORT PROTIN SCO1/SENC FAMILY MEMBER"/>
    <property type="match status" value="1"/>
</dbReference>
<evidence type="ECO:0000259" key="11">
    <source>
        <dbReference type="PROSITE" id="PS51352"/>
    </source>
</evidence>
<dbReference type="Pfam" id="PF02630">
    <property type="entry name" value="SCO1-SenC"/>
    <property type="match status" value="1"/>
</dbReference>
<feature type="domain" description="Thioredoxin" evidence="11">
    <location>
        <begin position="34"/>
        <end position="199"/>
    </location>
</feature>
<dbReference type="PROSITE" id="PS51352">
    <property type="entry name" value="THIOREDOXIN_2"/>
    <property type="match status" value="1"/>
</dbReference>
<dbReference type="Pfam" id="PF00034">
    <property type="entry name" value="Cytochrom_C"/>
    <property type="match status" value="1"/>
</dbReference>
<accession>A0A6N8IYW9</accession>
<protein>
    <submittedName>
        <fullName evidence="12">C-type cytochrome</fullName>
    </submittedName>
</protein>
<dbReference type="GO" id="GO:0020037">
    <property type="term" value="F:heme binding"/>
    <property type="evidence" value="ECO:0007669"/>
    <property type="project" value="InterPro"/>
</dbReference>
<dbReference type="EMBL" id="WSEL01000009">
    <property type="protein sequence ID" value="MVQ31785.1"/>
    <property type="molecule type" value="Genomic_DNA"/>
</dbReference>
<feature type="signal peptide" evidence="9">
    <location>
        <begin position="1"/>
        <end position="27"/>
    </location>
</feature>
<dbReference type="SUPFAM" id="SSF52833">
    <property type="entry name" value="Thioredoxin-like"/>
    <property type="match status" value="1"/>
</dbReference>
<keyword evidence="7" id="KW-1015">Disulfide bond</keyword>
<evidence type="ECO:0000256" key="4">
    <source>
        <dbReference type="ARBA" id="ARBA00023004"/>
    </source>
</evidence>
<feature type="binding site" evidence="6">
    <location>
        <position position="74"/>
    </location>
    <ligand>
        <name>Cu cation</name>
        <dbReference type="ChEBI" id="CHEBI:23378"/>
    </ligand>
</feature>
<dbReference type="InterPro" id="IPR009056">
    <property type="entry name" value="Cyt_c-like_dom"/>
</dbReference>
<evidence type="ECO:0000256" key="8">
    <source>
        <dbReference type="PROSITE-ProRule" id="PRU00433"/>
    </source>
</evidence>
<evidence type="ECO:0000256" key="9">
    <source>
        <dbReference type="SAM" id="SignalP"/>
    </source>
</evidence>
<feature type="domain" description="Cytochrome c" evidence="10">
    <location>
        <begin position="220"/>
        <end position="319"/>
    </location>
</feature>
<comment type="caution">
    <text evidence="12">The sequence shown here is derived from an EMBL/GenBank/DDBJ whole genome shotgun (WGS) entry which is preliminary data.</text>
</comment>
<dbReference type="GO" id="GO:0009055">
    <property type="term" value="F:electron transfer activity"/>
    <property type="evidence" value="ECO:0007669"/>
    <property type="project" value="InterPro"/>
</dbReference>
<evidence type="ECO:0000256" key="5">
    <source>
        <dbReference type="ARBA" id="ARBA00023008"/>
    </source>
</evidence>
<feature type="chain" id="PRO_5027068734" evidence="9">
    <location>
        <begin position="28"/>
        <end position="325"/>
    </location>
</feature>
<dbReference type="SUPFAM" id="SSF46626">
    <property type="entry name" value="Cytochrome c"/>
    <property type="match status" value="1"/>
</dbReference>
<evidence type="ECO:0000256" key="2">
    <source>
        <dbReference type="ARBA" id="ARBA00022617"/>
    </source>
</evidence>
<evidence type="ECO:0000256" key="7">
    <source>
        <dbReference type="PIRSR" id="PIRSR603782-2"/>
    </source>
</evidence>
<keyword evidence="13" id="KW-1185">Reference proteome</keyword>
<keyword evidence="9" id="KW-0732">Signal</keyword>
<dbReference type="RefSeq" id="WP_157399797.1">
    <property type="nucleotide sequence ID" value="NZ_WSEL01000009.1"/>
</dbReference>
<evidence type="ECO:0000256" key="1">
    <source>
        <dbReference type="ARBA" id="ARBA00010996"/>
    </source>
</evidence>
<organism evidence="12 13">
    <name type="scientific">Ramlibacter pinisoli</name>
    <dbReference type="NCBI Taxonomy" id="2682844"/>
    <lineage>
        <taxon>Bacteria</taxon>
        <taxon>Pseudomonadati</taxon>
        <taxon>Pseudomonadota</taxon>
        <taxon>Betaproteobacteria</taxon>
        <taxon>Burkholderiales</taxon>
        <taxon>Comamonadaceae</taxon>
        <taxon>Ramlibacter</taxon>
    </lineage>
</organism>
<evidence type="ECO:0000313" key="12">
    <source>
        <dbReference type="EMBL" id="MVQ31785.1"/>
    </source>
</evidence>
<dbReference type="GO" id="GO:0046872">
    <property type="term" value="F:metal ion binding"/>
    <property type="evidence" value="ECO:0007669"/>
    <property type="project" value="UniProtKB-KW"/>
</dbReference>
<comment type="similarity">
    <text evidence="1">Belongs to the SCO1/2 family.</text>
</comment>
<dbReference type="PROSITE" id="PS51007">
    <property type="entry name" value="CYTC"/>
    <property type="match status" value="1"/>
</dbReference>
<feature type="binding site" evidence="6">
    <location>
        <position position="78"/>
    </location>
    <ligand>
        <name>Cu cation</name>
        <dbReference type="ChEBI" id="CHEBI:23378"/>
    </ligand>
</feature>
<sequence>MRLAGKVVTRLAALLLAAAGWSGAALAANSSQTPWGPDYFPNVPLVTQDGKSVRFFDDLIKGKVVAINFVFTSCSASCPMETARLRQVQQLLGDRMGKDVFFYSISIDPENDTPAVLKQYAARFDLGPGWTFLTGRRQDIDLLRQRLGLYMPALPARTAGTNDHDLSLVVGNQGTGRWMKASPFENPEVLATQLGSWLHNWKVASVRADPSYAEAPVRLPQQSRGEELFRTRCASCHTVGAPANSLAALRAIGPDLAGVTRSRDRLWLLRWLREPDVMLAEKDPIATALYQKYNKVTMPNLRLGVGDIAALVTFLEEQDPAVARK</sequence>
<dbReference type="CDD" id="cd02968">
    <property type="entry name" value="SCO"/>
    <property type="match status" value="1"/>
</dbReference>
<keyword evidence="2 8" id="KW-0349">Heme</keyword>
<dbReference type="PANTHER" id="PTHR12151:SF5">
    <property type="entry name" value="AT19154P"/>
    <property type="match status" value="1"/>
</dbReference>
<evidence type="ECO:0000313" key="13">
    <source>
        <dbReference type="Proteomes" id="UP000469385"/>
    </source>
</evidence>